<evidence type="ECO:0000313" key="2">
    <source>
        <dbReference type="EMBL" id="CAB1427187.1"/>
    </source>
</evidence>
<keyword evidence="3" id="KW-1185">Reference proteome</keyword>
<protein>
    <submittedName>
        <fullName evidence="2">Uncharacterized protein</fullName>
    </submittedName>
</protein>
<name>A0A9N7YHR3_PLEPL</name>
<dbReference type="Proteomes" id="UP001153269">
    <property type="component" value="Unassembled WGS sequence"/>
</dbReference>
<feature type="region of interest" description="Disordered" evidence="1">
    <location>
        <begin position="93"/>
        <end position="112"/>
    </location>
</feature>
<reference evidence="2" key="1">
    <citation type="submission" date="2020-03" db="EMBL/GenBank/DDBJ databases">
        <authorList>
            <person name="Weist P."/>
        </authorList>
    </citation>
    <scope>NUCLEOTIDE SEQUENCE</scope>
</reference>
<proteinExistence type="predicted"/>
<feature type="region of interest" description="Disordered" evidence="1">
    <location>
        <begin position="29"/>
        <end position="72"/>
    </location>
</feature>
<dbReference type="EMBL" id="CADEAL010000949">
    <property type="protein sequence ID" value="CAB1427187.1"/>
    <property type="molecule type" value="Genomic_DNA"/>
</dbReference>
<dbReference type="AlphaFoldDB" id="A0A9N7YHR3"/>
<organism evidence="2 3">
    <name type="scientific">Pleuronectes platessa</name>
    <name type="common">European plaice</name>
    <dbReference type="NCBI Taxonomy" id="8262"/>
    <lineage>
        <taxon>Eukaryota</taxon>
        <taxon>Metazoa</taxon>
        <taxon>Chordata</taxon>
        <taxon>Craniata</taxon>
        <taxon>Vertebrata</taxon>
        <taxon>Euteleostomi</taxon>
        <taxon>Actinopterygii</taxon>
        <taxon>Neopterygii</taxon>
        <taxon>Teleostei</taxon>
        <taxon>Neoteleostei</taxon>
        <taxon>Acanthomorphata</taxon>
        <taxon>Carangaria</taxon>
        <taxon>Pleuronectiformes</taxon>
        <taxon>Pleuronectoidei</taxon>
        <taxon>Pleuronectidae</taxon>
        <taxon>Pleuronectes</taxon>
    </lineage>
</organism>
<accession>A0A9N7YHR3</accession>
<feature type="compositionally biased region" description="Polar residues" evidence="1">
    <location>
        <begin position="102"/>
        <end position="112"/>
    </location>
</feature>
<evidence type="ECO:0000256" key="1">
    <source>
        <dbReference type="SAM" id="MobiDB-lite"/>
    </source>
</evidence>
<sequence>MWTCGLACLKTTGTSGAVGLVQADMLETRESLSRAKRKRQRETGPPQVPDSQSSAPEPPVCVQREAQSEAQRKLTVKLTVKLRVKLTVKLLQLVSGERKRPNSSQRTSPSCS</sequence>
<evidence type="ECO:0000313" key="3">
    <source>
        <dbReference type="Proteomes" id="UP001153269"/>
    </source>
</evidence>
<comment type="caution">
    <text evidence="2">The sequence shown here is derived from an EMBL/GenBank/DDBJ whole genome shotgun (WGS) entry which is preliminary data.</text>
</comment>
<gene>
    <name evidence="2" type="ORF">PLEPLA_LOCUS15125</name>
</gene>